<dbReference type="EMBL" id="PKPP01002185">
    <property type="protein sequence ID" value="PWA77045.1"/>
    <property type="molecule type" value="Genomic_DNA"/>
</dbReference>
<protein>
    <submittedName>
        <fullName evidence="10">Berberine/berberine-like protein</fullName>
    </submittedName>
</protein>
<dbReference type="PROSITE" id="PS51387">
    <property type="entry name" value="FAD_PCMH"/>
    <property type="match status" value="1"/>
</dbReference>
<dbReference type="InterPro" id="IPR006094">
    <property type="entry name" value="Oxid_FAD_bind_N"/>
</dbReference>
<keyword evidence="5" id="KW-0274">FAD</keyword>
<dbReference type="Gene3D" id="3.30.465.10">
    <property type="match status" value="1"/>
</dbReference>
<evidence type="ECO:0000256" key="1">
    <source>
        <dbReference type="ARBA" id="ARBA00001974"/>
    </source>
</evidence>
<dbReference type="Pfam" id="PF08031">
    <property type="entry name" value="BBE"/>
    <property type="match status" value="1"/>
</dbReference>
<evidence type="ECO:0000313" key="10">
    <source>
        <dbReference type="EMBL" id="PWA77045.1"/>
    </source>
</evidence>
<dbReference type="SUPFAM" id="SSF56176">
    <property type="entry name" value="FAD-binding/transporter-associated domain-like"/>
    <property type="match status" value="1"/>
</dbReference>
<dbReference type="GO" id="GO:0071949">
    <property type="term" value="F:FAD binding"/>
    <property type="evidence" value="ECO:0007669"/>
    <property type="project" value="InterPro"/>
</dbReference>
<dbReference type="AlphaFoldDB" id="A0A2U1NU53"/>
<evidence type="ECO:0000256" key="2">
    <source>
        <dbReference type="ARBA" id="ARBA00005466"/>
    </source>
</evidence>
<evidence type="ECO:0000259" key="9">
    <source>
        <dbReference type="PROSITE" id="PS51387"/>
    </source>
</evidence>
<dbReference type="InterPro" id="IPR016167">
    <property type="entry name" value="FAD-bd_PCMH_sub1"/>
</dbReference>
<keyword evidence="4 8" id="KW-0732">Signal</keyword>
<feature type="signal peptide" evidence="8">
    <location>
        <begin position="1"/>
        <end position="21"/>
    </location>
</feature>
<evidence type="ECO:0000256" key="8">
    <source>
        <dbReference type="SAM" id="SignalP"/>
    </source>
</evidence>
<dbReference type="Gene3D" id="3.40.462.20">
    <property type="match status" value="1"/>
</dbReference>
<dbReference type="InterPro" id="IPR036318">
    <property type="entry name" value="FAD-bd_PCMH-like_sf"/>
</dbReference>
<dbReference type="OrthoDB" id="407275at2759"/>
<gene>
    <name evidence="10" type="ORF">CTI12_AA079700</name>
</gene>
<dbReference type="PANTHER" id="PTHR32448">
    <property type="entry name" value="OS08G0158400 PROTEIN"/>
    <property type="match status" value="1"/>
</dbReference>
<comment type="cofactor">
    <cofactor evidence="1">
        <name>FAD</name>
        <dbReference type="ChEBI" id="CHEBI:57692"/>
    </cofactor>
</comment>
<evidence type="ECO:0000256" key="7">
    <source>
        <dbReference type="ARBA" id="ARBA00023180"/>
    </source>
</evidence>
<dbReference type="InterPro" id="IPR016169">
    <property type="entry name" value="FAD-bd_PCMH_sub2"/>
</dbReference>
<name>A0A2U1NU53_ARTAN</name>
<dbReference type="FunFam" id="3.30.43.10:FF:000004">
    <property type="entry name" value="Berberine bridge enzyme-like 15"/>
    <property type="match status" value="1"/>
</dbReference>
<evidence type="ECO:0000256" key="5">
    <source>
        <dbReference type="ARBA" id="ARBA00022827"/>
    </source>
</evidence>
<keyword evidence="7" id="KW-0325">Glycoprotein</keyword>
<dbReference type="GO" id="GO:0016491">
    <property type="term" value="F:oxidoreductase activity"/>
    <property type="evidence" value="ECO:0007669"/>
    <property type="project" value="InterPro"/>
</dbReference>
<evidence type="ECO:0000256" key="6">
    <source>
        <dbReference type="ARBA" id="ARBA00023157"/>
    </source>
</evidence>
<accession>A0A2U1NU53</accession>
<proteinExistence type="inferred from homology"/>
<feature type="domain" description="FAD-binding PCMH-type" evidence="9">
    <location>
        <begin position="69"/>
        <end position="247"/>
    </location>
</feature>
<keyword evidence="6" id="KW-1015">Disulfide bond</keyword>
<keyword evidence="11" id="KW-1185">Reference proteome</keyword>
<keyword evidence="3" id="KW-0285">Flavoprotein</keyword>
<dbReference type="Pfam" id="PF01565">
    <property type="entry name" value="FAD_binding_4"/>
    <property type="match status" value="1"/>
</dbReference>
<evidence type="ECO:0000313" key="11">
    <source>
        <dbReference type="Proteomes" id="UP000245207"/>
    </source>
</evidence>
<dbReference type="Gene3D" id="3.30.43.10">
    <property type="entry name" value="Uridine Diphospho-n-acetylenolpyruvylglucosamine Reductase, domain 2"/>
    <property type="match status" value="1"/>
</dbReference>
<dbReference type="Proteomes" id="UP000245207">
    <property type="component" value="Unassembled WGS sequence"/>
</dbReference>
<dbReference type="InterPro" id="IPR016166">
    <property type="entry name" value="FAD-bd_PCMH"/>
</dbReference>
<evidence type="ECO:0000256" key="4">
    <source>
        <dbReference type="ARBA" id="ARBA00022729"/>
    </source>
</evidence>
<dbReference type="STRING" id="35608.A0A2U1NU53"/>
<comment type="caution">
    <text evidence="10">The sequence shown here is derived from an EMBL/GenBank/DDBJ whole genome shotgun (WGS) entry which is preliminary data.</text>
</comment>
<comment type="similarity">
    <text evidence="2">Belongs to the oxygen-dependent FAD-linked oxidoreductase family.</text>
</comment>
<sequence>MNLNIIIYYIVSLALFTSAYSDPMADKFLQCLTQNLNATDSEFVFTKENIQYSSVLESTIINLRYATSTTPKPLAIVTPLSYSHVQSTILCSKTFGYQIRIRSGGHDYAGVSYTSYDKDQSPFVVLDLKELRSITIDSSQNTAWVESGATLGELYYWVSQESQNLGFPGGICPTVGVGGQLSGGGFGTMLRKYGLAADNVIDARIIDVNGKILDRKSMGEDLFWAIRGGGGGSFGVVVAWKVNLVYVPDKVSVFSLSRTLEQGGSDLFDKWQYIGHKLSQDLFIRAITQAAINEDGNRTMEVIFNSMFLGNVDKLIEEVTINFPELGLEVNDCSEMSWIESILYFNNNPKGESIDILRDRIPEAKFYYNGKSDYVKEPIPKERLEDIWKWCLEEDNPILIMEPHGGIMDEIDETSIAYPYRKGYLYNIQYFEKWEDESIESSEKRISWMRRIYENMTPFVSKNPRAAYVNYRDLDLGENDSADNTSYSEAMKWGNKYFNNNFRKLALVKGVVDPNNFFYFEQSIPPLITSEENDNIGSYQSF</sequence>
<feature type="chain" id="PRO_5015494580" evidence="8">
    <location>
        <begin position="22"/>
        <end position="542"/>
    </location>
</feature>
<evidence type="ECO:0000256" key="3">
    <source>
        <dbReference type="ARBA" id="ARBA00022630"/>
    </source>
</evidence>
<organism evidence="10 11">
    <name type="scientific">Artemisia annua</name>
    <name type="common">Sweet wormwood</name>
    <dbReference type="NCBI Taxonomy" id="35608"/>
    <lineage>
        <taxon>Eukaryota</taxon>
        <taxon>Viridiplantae</taxon>
        <taxon>Streptophyta</taxon>
        <taxon>Embryophyta</taxon>
        <taxon>Tracheophyta</taxon>
        <taxon>Spermatophyta</taxon>
        <taxon>Magnoliopsida</taxon>
        <taxon>eudicotyledons</taxon>
        <taxon>Gunneridae</taxon>
        <taxon>Pentapetalae</taxon>
        <taxon>asterids</taxon>
        <taxon>campanulids</taxon>
        <taxon>Asterales</taxon>
        <taxon>Asteraceae</taxon>
        <taxon>Asteroideae</taxon>
        <taxon>Anthemideae</taxon>
        <taxon>Artemisiinae</taxon>
        <taxon>Artemisia</taxon>
    </lineage>
</organism>
<reference evidence="10 11" key="1">
    <citation type="journal article" date="2018" name="Mol. Plant">
        <title>The genome of Artemisia annua provides insight into the evolution of Asteraceae family and artemisinin biosynthesis.</title>
        <authorList>
            <person name="Shen Q."/>
            <person name="Zhang L."/>
            <person name="Liao Z."/>
            <person name="Wang S."/>
            <person name="Yan T."/>
            <person name="Shi P."/>
            <person name="Liu M."/>
            <person name="Fu X."/>
            <person name="Pan Q."/>
            <person name="Wang Y."/>
            <person name="Lv Z."/>
            <person name="Lu X."/>
            <person name="Zhang F."/>
            <person name="Jiang W."/>
            <person name="Ma Y."/>
            <person name="Chen M."/>
            <person name="Hao X."/>
            <person name="Li L."/>
            <person name="Tang Y."/>
            <person name="Lv G."/>
            <person name="Zhou Y."/>
            <person name="Sun X."/>
            <person name="Brodelius P.E."/>
            <person name="Rose J.K.C."/>
            <person name="Tang K."/>
        </authorList>
    </citation>
    <scope>NUCLEOTIDE SEQUENCE [LARGE SCALE GENOMIC DNA]</scope>
    <source>
        <strain evidence="11">cv. Huhao1</strain>
        <tissue evidence="10">Leaf</tissue>
    </source>
</reference>
<dbReference type="InterPro" id="IPR012951">
    <property type="entry name" value="BBE"/>
</dbReference>